<feature type="compositionally biased region" description="Acidic residues" evidence="1">
    <location>
        <begin position="36"/>
        <end position="46"/>
    </location>
</feature>
<organism evidence="2 3">
    <name type="scientific">Striga asiatica</name>
    <name type="common">Asiatic witchweed</name>
    <name type="synonym">Buchnera asiatica</name>
    <dbReference type="NCBI Taxonomy" id="4170"/>
    <lineage>
        <taxon>Eukaryota</taxon>
        <taxon>Viridiplantae</taxon>
        <taxon>Streptophyta</taxon>
        <taxon>Embryophyta</taxon>
        <taxon>Tracheophyta</taxon>
        <taxon>Spermatophyta</taxon>
        <taxon>Magnoliopsida</taxon>
        <taxon>eudicotyledons</taxon>
        <taxon>Gunneridae</taxon>
        <taxon>Pentapetalae</taxon>
        <taxon>asterids</taxon>
        <taxon>lamiids</taxon>
        <taxon>Lamiales</taxon>
        <taxon>Orobanchaceae</taxon>
        <taxon>Buchnereae</taxon>
        <taxon>Striga</taxon>
    </lineage>
</organism>
<evidence type="ECO:0000256" key="1">
    <source>
        <dbReference type="SAM" id="MobiDB-lite"/>
    </source>
</evidence>
<dbReference type="EMBL" id="BKCP01012181">
    <property type="protein sequence ID" value="GER55740.1"/>
    <property type="molecule type" value="Genomic_DNA"/>
</dbReference>
<name>A0A5A7RE83_STRAF</name>
<gene>
    <name evidence="2" type="ORF">STAS_33440</name>
</gene>
<accession>A0A5A7RE83</accession>
<protein>
    <submittedName>
        <fullName evidence="2">Concanavalin A-like lectin protein kinase family protein</fullName>
    </submittedName>
</protein>
<reference evidence="3" key="1">
    <citation type="journal article" date="2019" name="Curr. Biol.">
        <title>Genome Sequence of Striga asiatica Provides Insight into the Evolution of Plant Parasitism.</title>
        <authorList>
            <person name="Yoshida S."/>
            <person name="Kim S."/>
            <person name="Wafula E.K."/>
            <person name="Tanskanen J."/>
            <person name="Kim Y.M."/>
            <person name="Honaas L."/>
            <person name="Yang Z."/>
            <person name="Spallek T."/>
            <person name="Conn C.E."/>
            <person name="Ichihashi Y."/>
            <person name="Cheong K."/>
            <person name="Cui S."/>
            <person name="Der J.P."/>
            <person name="Gundlach H."/>
            <person name="Jiao Y."/>
            <person name="Hori C."/>
            <person name="Ishida J.K."/>
            <person name="Kasahara H."/>
            <person name="Kiba T."/>
            <person name="Kim M.S."/>
            <person name="Koo N."/>
            <person name="Laohavisit A."/>
            <person name="Lee Y.H."/>
            <person name="Lumba S."/>
            <person name="McCourt P."/>
            <person name="Mortimer J.C."/>
            <person name="Mutuku J.M."/>
            <person name="Nomura T."/>
            <person name="Sasaki-Sekimoto Y."/>
            <person name="Seto Y."/>
            <person name="Wang Y."/>
            <person name="Wakatake T."/>
            <person name="Sakakibara H."/>
            <person name="Demura T."/>
            <person name="Yamaguchi S."/>
            <person name="Yoneyama K."/>
            <person name="Manabe R.I."/>
            <person name="Nelson D.C."/>
            <person name="Schulman A.H."/>
            <person name="Timko M.P."/>
            <person name="dePamphilis C.W."/>
            <person name="Choi D."/>
            <person name="Shirasu K."/>
        </authorList>
    </citation>
    <scope>NUCLEOTIDE SEQUENCE [LARGE SCALE GENOMIC DNA]</scope>
    <source>
        <strain evidence="3">cv. UVA1</strain>
    </source>
</reference>
<feature type="region of interest" description="Disordered" evidence="1">
    <location>
        <begin position="1"/>
        <end position="46"/>
    </location>
</feature>
<dbReference type="GO" id="GO:0016301">
    <property type="term" value="F:kinase activity"/>
    <property type="evidence" value="ECO:0007669"/>
    <property type="project" value="UniProtKB-KW"/>
</dbReference>
<dbReference type="Proteomes" id="UP000325081">
    <property type="component" value="Unassembled WGS sequence"/>
</dbReference>
<keyword evidence="3" id="KW-1185">Reference proteome</keyword>
<keyword evidence="2" id="KW-0418">Kinase</keyword>
<keyword evidence="2" id="KW-0430">Lectin</keyword>
<sequence>MDSKAFFTTKTEHPESNDEPDPENRRRFRRRKWSENDEEEEEEDDEPRLGFLGLMWRRRFWKRILGREGFSEEARREFEWAWYDGGGVSGGGMWWSPAEAWWCLGVPGIVSQVKGTELGSSP</sequence>
<keyword evidence="2" id="KW-0808">Transferase</keyword>
<comment type="caution">
    <text evidence="2">The sequence shown here is derived from an EMBL/GenBank/DDBJ whole genome shotgun (WGS) entry which is preliminary data.</text>
</comment>
<proteinExistence type="predicted"/>
<dbReference type="GO" id="GO:0030246">
    <property type="term" value="F:carbohydrate binding"/>
    <property type="evidence" value="ECO:0007669"/>
    <property type="project" value="UniProtKB-KW"/>
</dbReference>
<evidence type="ECO:0000313" key="3">
    <source>
        <dbReference type="Proteomes" id="UP000325081"/>
    </source>
</evidence>
<evidence type="ECO:0000313" key="2">
    <source>
        <dbReference type="EMBL" id="GER55740.1"/>
    </source>
</evidence>
<dbReference type="AlphaFoldDB" id="A0A5A7RE83"/>